<dbReference type="GO" id="GO:0012505">
    <property type="term" value="C:endomembrane system"/>
    <property type="evidence" value="ECO:0007669"/>
    <property type="project" value="UniProtKB-SubCell"/>
</dbReference>
<evidence type="ECO:0000256" key="1">
    <source>
        <dbReference type="ARBA" id="ARBA00004127"/>
    </source>
</evidence>
<dbReference type="Proteomes" id="UP000243778">
    <property type="component" value="Unassembled WGS sequence"/>
</dbReference>
<dbReference type="EMBL" id="FNNU01000002">
    <property type="protein sequence ID" value="SDW69310.1"/>
    <property type="molecule type" value="Genomic_DNA"/>
</dbReference>
<dbReference type="Pfam" id="PF04191">
    <property type="entry name" value="PEMT"/>
    <property type="match status" value="1"/>
</dbReference>
<evidence type="ECO:0000256" key="3">
    <source>
        <dbReference type="ARBA" id="ARBA00022989"/>
    </source>
</evidence>
<feature type="transmembrane region" description="Helical" evidence="5">
    <location>
        <begin position="6"/>
        <end position="24"/>
    </location>
</feature>
<dbReference type="GO" id="GO:0008168">
    <property type="term" value="F:methyltransferase activity"/>
    <property type="evidence" value="ECO:0007669"/>
    <property type="project" value="UniProtKB-KW"/>
</dbReference>
<reference evidence="7" key="1">
    <citation type="submission" date="2016-10" db="EMBL/GenBank/DDBJ databases">
        <authorList>
            <person name="Varghese N."/>
            <person name="Submissions S."/>
        </authorList>
    </citation>
    <scope>NUCLEOTIDE SEQUENCE [LARGE SCALE GENOMIC DNA]</scope>
    <source>
        <strain evidence="7">NRRL B-59562</strain>
    </source>
</reference>
<evidence type="ECO:0000256" key="4">
    <source>
        <dbReference type="ARBA" id="ARBA00023136"/>
    </source>
</evidence>
<gene>
    <name evidence="6" type="ORF">SAMN05216287_1285</name>
</gene>
<evidence type="ECO:0000256" key="2">
    <source>
        <dbReference type="ARBA" id="ARBA00022692"/>
    </source>
</evidence>
<keyword evidence="7" id="KW-1185">Reference proteome</keyword>
<dbReference type="Gene3D" id="1.20.120.1630">
    <property type="match status" value="1"/>
</dbReference>
<keyword evidence="3 5" id="KW-1133">Transmembrane helix</keyword>
<dbReference type="AlphaFoldDB" id="A0A1H2VM19"/>
<dbReference type="GO" id="GO:0032259">
    <property type="term" value="P:methylation"/>
    <property type="evidence" value="ECO:0007669"/>
    <property type="project" value="UniProtKB-KW"/>
</dbReference>
<dbReference type="STRING" id="1007099.SAMN05216287_1285"/>
<feature type="transmembrane region" description="Helical" evidence="5">
    <location>
        <begin position="65"/>
        <end position="83"/>
    </location>
</feature>
<keyword evidence="4 5" id="KW-0472">Membrane</keyword>
<keyword evidence="6" id="KW-0808">Transferase</keyword>
<sequence length="185" mass="21560">MMWQQWLGFLLGSLVLTGVSWQALRRPNSHGFYRFFAWEAMLALFVVNAPVWFENRFALHQKVSWVLLFGSLAVLFLGLYQLLRYGRPNRGRRGDAELFDFERTSQLVTGGIYRFIRHPLYCSLLLLTWGICCKQIGPLTLLLAGVASVLLHRAARCDESECLAYFGEAYRLYMQRSRMFIPYLF</sequence>
<name>A0A1H2VM19_9PSED</name>
<organism evidence="6 7">
    <name type="scientific">Pseudomonas kuykendallii</name>
    <dbReference type="NCBI Taxonomy" id="1007099"/>
    <lineage>
        <taxon>Bacteria</taxon>
        <taxon>Pseudomonadati</taxon>
        <taxon>Pseudomonadota</taxon>
        <taxon>Gammaproteobacteria</taxon>
        <taxon>Pseudomonadales</taxon>
        <taxon>Pseudomonadaceae</taxon>
        <taxon>Pseudomonas</taxon>
    </lineage>
</organism>
<keyword evidence="6" id="KW-0489">Methyltransferase</keyword>
<dbReference type="OrthoDB" id="9811969at2"/>
<evidence type="ECO:0000256" key="5">
    <source>
        <dbReference type="SAM" id="Phobius"/>
    </source>
</evidence>
<protein>
    <submittedName>
        <fullName evidence="6">Protein-S-isoprenylcysteine O-methyltransferase Ste14</fullName>
    </submittedName>
</protein>
<feature type="transmembrane region" description="Helical" evidence="5">
    <location>
        <begin position="36"/>
        <end position="53"/>
    </location>
</feature>
<keyword evidence="2 5" id="KW-0812">Transmembrane</keyword>
<accession>A0A1H2VM19</accession>
<dbReference type="InterPro" id="IPR007318">
    <property type="entry name" value="Phopholipid_MeTrfase"/>
</dbReference>
<dbReference type="RefSeq" id="WP_090225623.1">
    <property type="nucleotide sequence ID" value="NZ_FNNU01000002.1"/>
</dbReference>
<evidence type="ECO:0000313" key="7">
    <source>
        <dbReference type="Proteomes" id="UP000243778"/>
    </source>
</evidence>
<comment type="subcellular location">
    <subcellularLocation>
        <location evidence="1">Endomembrane system</location>
        <topology evidence="1">Multi-pass membrane protein</topology>
    </subcellularLocation>
</comment>
<proteinExistence type="predicted"/>
<evidence type="ECO:0000313" key="6">
    <source>
        <dbReference type="EMBL" id="SDW69310.1"/>
    </source>
</evidence>